<dbReference type="Gene3D" id="1.20.144.10">
    <property type="entry name" value="Phosphatidic acid phosphatase type 2/haloperoxidase"/>
    <property type="match status" value="1"/>
</dbReference>
<evidence type="ECO:0000259" key="2">
    <source>
        <dbReference type="SMART" id="SM00014"/>
    </source>
</evidence>
<dbReference type="SUPFAM" id="SSF48317">
    <property type="entry name" value="Acid phosphatase/Vanadium-dependent haloperoxidase"/>
    <property type="match status" value="1"/>
</dbReference>
<dbReference type="PANTHER" id="PTHR14969">
    <property type="entry name" value="SPHINGOSINE-1-PHOSPHATE PHOSPHOHYDROLASE"/>
    <property type="match status" value="1"/>
</dbReference>
<evidence type="ECO:0000313" key="3">
    <source>
        <dbReference type="EMBL" id="NAS14125.1"/>
    </source>
</evidence>
<keyword evidence="1" id="KW-0472">Membrane</keyword>
<evidence type="ECO:0000256" key="1">
    <source>
        <dbReference type="SAM" id="Phobius"/>
    </source>
</evidence>
<comment type="caution">
    <text evidence="3">The sequence shown here is derived from an EMBL/GenBank/DDBJ whole genome shotgun (WGS) entry which is preliminary data.</text>
</comment>
<dbReference type="AlphaFoldDB" id="A0A6L9EHG3"/>
<protein>
    <submittedName>
        <fullName evidence="3">Phosphatase PAP2 family protein</fullName>
    </submittedName>
</protein>
<name>A0A6L9EHG3_9FLAO</name>
<feature type="transmembrane region" description="Helical" evidence="1">
    <location>
        <begin position="155"/>
        <end position="177"/>
    </location>
</feature>
<keyword evidence="4" id="KW-1185">Reference proteome</keyword>
<evidence type="ECO:0000313" key="4">
    <source>
        <dbReference type="Proteomes" id="UP000475249"/>
    </source>
</evidence>
<reference evidence="3 4" key="1">
    <citation type="submission" date="2020-01" db="EMBL/GenBank/DDBJ databases">
        <title>Bacteria diversity of Porities sp.</title>
        <authorList>
            <person name="Wang G."/>
        </authorList>
    </citation>
    <scope>NUCLEOTIDE SEQUENCE [LARGE SCALE GENOMIC DNA]</scope>
    <source>
        <strain evidence="3 4">R33</strain>
    </source>
</reference>
<dbReference type="SMART" id="SM00014">
    <property type="entry name" value="acidPPc"/>
    <property type="match status" value="1"/>
</dbReference>
<feature type="transmembrane region" description="Helical" evidence="1">
    <location>
        <begin position="57"/>
        <end position="78"/>
    </location>
</feature>
<gene>
    <name evidence="3" type="ORF">GTQ38_19095</name>
</gene>
<dbReference type="EMBL" id="WXYO01000008">
    <property type="protein sequence ID" value="NAS14125.1"/>
    <property type="molecule type" value="Genomic_DNA"/>
</dbReference>
<dbReference type="InterPro" id="IPR000326">
    <property type="entry name" value="PAP2/HPO"/>
</dbReference>
<dbReference type="Proteomes" id="UP000475249">
    <property type="component" value="Unassembled WGS sequence"/>
</dbReference>
<dbReference type="PANTHER" id="PTHR14969:SF13">
    <property type="entry name" value="AT30094P"/>
    <property type="match status" value="1"/>
</dbReference>
<accession>A0A6L9EHG3</accession>
<feature type="domain" description="Phosphatidic acid phosphatase type 2/haloperoxidase" evidence="2">
    <location>
        <begin position="59"/>
        <end position="174"/>
    </location>
</feature>
<feature type="transmembrane region" description="Helical" evidence="1">
    <location>
        <begin position="106"/>
        <end position="126"/>
    </location>
</feature>
<sequence length="186" mass="21613">MLERLLQWDKETLIYLNNLGEEGFDSFWVLATDITNSIPFYILFGLLIGITHNRKQALYKIVSLITLIMVILLLTHLVKESVMRLRPNNEPALEGMIRVLRDPESYSFFSGHAATSFGMVTLLVLFVRKKLKWVWLFYIWAAVFAYSRIYVGVHYLLDIICGLGFGLLMAFLFYRIYNRFIAPDSA</sequence>
<feature type="transmembrane region" description="Helical" evidence="1">
    <location>
        <begin position="133"/>
        <end position="149"/>
    </location>
</feature>
<feature type="transmembrane region" description="Helical" evidence="1">
    <location>
        <begin position="27"/>
        <end position="50"/>
    </location>
</feature>
<organism evidence="3 4">
    <name type="scientific">Poritiphilus flavus</name>
    <dbReference type="NCBI Taxonomy" id="2697053"/>
    <lineage>
        <taxon>Bacteria</taxon>
        <taxon>Pseudomonadati</taxon>
        <taxon>Bacteroidota</taxon>
        <taxon>Flavobacteriia</taxon>
        <taxon>Flavobacteriales</taxon>
        <taxon>Flavobacteriaceae</taxon>
        <taxon>Poritiphilus</taxon>
    </lineage>
</organism>
<dbReference type="InterPro" id="IPR036938">
    <property type="entry name" value="PAP2/HPO_sf"/>
</dbReference>
<proteinExistence type="predicted"/>
<keyword evidence="1" id="KW-1133">Transmembrane helix</keyword>
<dbReference type="GO" id="GO:0042392">
    <property type="term" value="F:sphingosine-1-phosphate phosphatase activity"/>
    <property type="evidence" value="ECO:0007669"/>
    <property type="project" value="TreeGrafter"/>
</dbReference>
<dbReference type="Pfam" id="PF01569">
    <property type="entry name" value="PAP2"/>
    <property type="match status" value="1"/>
</dbReference>
<keyword evidence="1" id="KW-0812">Transmembrane</keyword>
<dbReference type="RefSeq" id="WP_161437152.1">
    <property type="nucleotide sequence ID" value="NZ_WXYO01000008.1"/>
</dbReference>